<evidence type="ECO:0000256" key="1">
    <source>
        <dbReference type="SAM" id="MobiDB-lite"/>
    </source>
</evidence>
<evidence type="ECO:0000313" key="3">
    <source>
        <dbReference type="EMBL" id="CAL4067929.1"/>
    </source>
</evidence>
<dbReference type="InterPro" id="IPR004302">
    <property type="entry name" value="Cellulose/chitin-bd_N"/>
</dbReference>
<reference evidence="3 4" key="1">
    <citation type="submission" date="2024-05" db="EMBL/GenBank/DDBJ databases">
        <authorList>
            <person name="Wallberg A."/>
        </authorList>
    </citation>
    <scope>NUCLEOTIDE SEQUENCE [LARGE SCALE GENOMIC DNA]</scope>
</reference>
<dbReference type="AlphaFoldDB" id="A0AAV2Q261"/>
<dbReference type="Pfam" id="PF03067">
    <property type="entry name" value="LPMO_10"/>
    <property type="match status" value="1"/>
</dbReference>
<feature type="non-terminal residue" evidence="3">
    <location>
        <position position="1"/>
    </location>
</feature>
<proteinExistence type="predicted"/>
<accession>A0AAV2Q261</accession>
<keyword evidence="4" id="KW-1185">Reference proteome</keyword>
<feature type="region of interest" description="Disordered" evidence="1">
    <location>
        <begin position="220"/>
        <end position="323"/>
    </location>
</feature>
<feature type="compositionally biased region" description="Basic residues" evidence="1">
    <location>
        <begin position="300"/>
        <end position="316"/>
    </location>
</feature>
<feature type="non-terminal residue" evidence="3">
    <location>
        <position position="362"/>
    </location>
</feature>
<evidence type="ECO:0000313" key="4">
    <source>
        <dbReference type="Proteomes" id="UP001497623"/>
    </source>
</evidence>
<feature type="compositionally biased region" description="Polar residues" evidence="1">
    <location>
        <begin position="262"/>
        <end position="278"/>
    </location>
</feature>
<feature type="domain" description="Chitin-binding type-4" evidence="2">
    <location>
        <begin position="2"/>
        <end position="107"/>
    </location>
</feature>
<organism evidence="3 4">
    <name type="scientific">Meganyctiphanes norvegica</name>
    <name type="common">Northern krill</name>
    <name type="synonym">Thysanopoda norvegica</name>
    <dbReference type="NCBI Taxonomy" id="48144"/>
    <lineage>
        <taxon>Eukaryota</taxon>
        <taxon>Metazoa</taxon>
        <taxon>Ecdysozoa</taxon>
        <taxon>Arthropoda</taxon>
        <taxon>Crustacea</taxon>
        <taxon>Multicrustacea</taxon>
        <taxon>Malacostraca</taxon>
        <taxon>Eumalacostraca</taxon>
        <taxon>Eucarida</taxon>
        <taxon>Euphausiacea</taxon>
        <taxon>Euphausiidae</taxon>
        <taxon>Meganyctiphanes</taxon>
    </lineage>
</organism>
<feature type="region of interest" description="Disordered" evidence="1">
    <location>
        <begin position="175"/>
        <end position="194"/>
    </location>
</feature>
<dbReference type="Proteomes" id="UP001497623">
    <property type="component" value="Unassembled WGS sequence"/>
</dbReference>
<gene>
    <name evidence="3" type="ORF">MNOR_LOCUS6811</name>
</gene>
<evidence type="ECO:0000259" key="2">
    <source>
        <dbReference type="Pfam" id="PF03067"/>
    </source>
</evidence>
<comment type="caution">
    <text evidence="3">The sequence shown here is derived from an EMBL/GenBank/DDBJ whole genome shotgun (WGS) entry which is preliminary data.</text>
</comment>
<sequence>PIRVDLNANHQGVFEFRICPNNNPKVDPSQTCLNENPLFLSDGNFQYKVPSHNGEHIVNLQLPQNLTCTQCVMQWRYVAGNNWGECANGIGAVGCGPQEEFRACADVAITAQPTWTGTGFSNSIAQFEQVSNNSLEALGLQSWAPLTTSIPITVNSNPPTTTPRVTTPVRPFKLQMSRTTRRPVSRPKPNANLVSNSVTRRPFIRPKPNVNLISDSVTRRPFSNARRPPKRNRKPIASTIKKYKRPGSFKRPPGVDAGDKFNQYTNSNNIRQGQSASTVRPIVVSAPISNNGDRRPILRPTRRPLRRRRPSKRRPTTRFPTTRFSTRQPQFTTNRFSTRQPELTTLGSFNNIRPERLQVTTT</sequence>
<dbReference type="EMBL" id="CAXKWB010002881">
    <property type="protein sequence ID" value="CAL4067929.1"/>
    <property type="molecule type" value="Genomic_DNA"/>
</dbReference>
<protein>
    <recommendedName>
        <fullName evidence="2">Chitin-binding type-4 domain-containing protein</fullName>
    </recommendedName>
</protein>
<name>A0AAV2Q261_MEGNR</name>